<dbReference type="OrthoDB" id="773154at2759"/>
<evidence type="ECO:0000256" key="1">
    <source>
        <dbReference type="SAM" id="MobiDB-lite"/>
    </source>
</evidence>
<dbReference type="InterPro" id="IPR049172">
    <property type="entry name" value="DUF6857_pln"/>
</dbReference>
<evidence type="ECO:0000313" key="5">
    <source>
        <dbReference type="Proteomes" id="UP000275267"/>
    </source>
</evidence>
<dbReference type="InterPro" id="IPR048297">
    <property type="entry name" value="DUF936_dom_pln"/>
</dbReference>
<feature type="compositionally biased region" description="Low complexity" evidence="1">
    <location>
        <begin position="278"/>
        <end position="295"/>
    </location>
</feature>
<dbReference type="Pfam" id="PF06075">
    <property type="entry name" value="DUF936"/>
    <property type="match status" value="1"/>
</dbReference>
<protein>
    <recommendedName>
        <fullName evidence="6">DUF936 domain-containing protein</fullName>
    </recommendedName>
</protein>
<reference evidence="5" key="1">
    <citation type="journal article" date="2019" name="Nat. Commun.">
        <title>The genome of broomcorn millet.</title>
        <authorList>
            <person name="Zou C."/>
            <person name="Miki D."/>
            <person name="Li D."/>
            <person name="Tang Q."/>
            <person name="Xiao L."/>
            <person name="Rajput S."/>
            <person name="Deng P."/>
            <person name="Jia W."/>
            <person name="Huang R."/>
            <person name="Zhang M."/>
            <person name="Sun Y."/>
            <person name="Hu J."/>
            <person name="Fu X."/>
            <person name="Schnable P.S."/>
            <person name="Li F."/>
            <person name="Zhang H."/>
            <person name="Feng B."/>
            <person name="Zhu X."/>
            <person name="Liu R."/>
            <person name="Schnable J.C."/>
            <person name="Zhu J.-K."/>
            <person name="Zhang H."/>
        </authorList>
    </citation>
    <scope>NUCLEOTIDE SEQUENCE [LARGE SCALE GENOMIC DNA]</scope>
</reference>
<feature type="region of interest" description="Disordered" evidence="1">
    <location>
        <begin position="398"/>
        <end position="439"/>
    </location>
</feature>
<organism evidence="4 5">
    <name type="scientific">Panicum miliaceum</name>
    <name type="common">Proso millet</name>
    <name type="synonym">Broomcorn millet</name>
    <dbReference type="NCBI Taxonomy" id="4540"/>
    <lineage>
        <taxon>Eukaryota</taxon>
        <taxon>Viridiplantae</taxon>
        <taxon>Streptophyta</taxon>
        <taxon>Embryophyta</taxon>
        <taxon>Tracheophyta</taxon>
        <taxon>Spermatophyta</taxon>
        <taxon>Magnoliopsida</taxon>
        <taxon>Liliopsida</taxon>
        <taxon>Poales</taxon>
        <taxon>Poaceae</taxon>
        <taxon>PACMAD clade</taxon>
        <taxon>Panicoideae</taxon>
        <taxon>Panicodae</taxon>
        <taxon>Paniceae</taxon>
        <taxon>Panicinae</taxon>
        <taxon>Panicum</taxon>
        <taxon>Panicum sect. Panicum</taxon>
    </lineage>
</organism>
<dbReference type="STRING" id="4540.A0A3L6TS81"/>
<name>A0A3L6TS81_PANMI</name>
<feature type="compositionally biased region" description="Polar residues" evidence="1">
    <location>
        <begin position="418"/>
        <end position="430"/>
    </location>
</feature>
<dbReference type="Proteomes" id="UP000275267">
    <property type="component" value="Unassembled WGS sequence"/>
</dbReference>
<evidence type="ECO:0000313" key="4">
    <source>
        <dbReference type="EMBL" id="RLN43087.1"/>
    </source>
</evidence>
<proteinExistence type="predicted"/>
<keyword evidence="5" id="KW-1185">Reference proteome</keyword>
<evidence type="ECO:0000259" key="2">
    <source>
        <dbReference type="Pfam" id="PF06075"/>
    </source>
</evidence>
<sequence>MASLTPGILLKVLKNINSDVKVCGEYRSILLQVISIVPAITGSELWPDHGFFIKVSDSSHSTYVSLSKEDNELILSNKLQLGQFIYVEKVQSSIPVPVLVGVRPVPGRNPCIGNPKDLMQMSTPSGVMEALDHQSTGSDLSESEKENLQRKVVIKEQKSVVASRYMLGVSSNNGKITNLNSSIDSDKSYGGSSICESNHKSVDPKVRQEAKPQERPNTTSPNHAKLVPTKQEINKETRKNSVTLPSPNGAAVVKKQMPKESKRESASERRSPPKLYRSSPTPASTSPPKLSLSAKQNGNSGPVPSVSKRRVTETISWDSLPTSLIKSGKAVVRRKNIALIVAAEAQREAAAAAYLVKGLGIFAEIRESSEVDPHAAITKFFQLHRLMVQQSAVWKAYSPEPGKESRAEKEKPSRKVPASQNKATPCSTAKNSDDAQTSEKLEWAREDGFKEICRSWVALKKESQSWFLSFLENALESGFKFEDQTKNTRERVRGQSKGADGRIAVRLSQLKETSNWLDQLQDEADGLVETIEQLKQKVYRCLLGTVETAASALEGR</sequence>
<feature type="compositionally biased region" description="Basic and acidic residues" evidence="1">
    <location>
        <begin position="257"/>
        <end position="271"/>
    </location>
</feature>
<dbReference type="PANTHER" id="PTHR31928:SF2">
    <property type="entry name" value="EXPRESSED PROTEIN"/>
    <property type="match status" value="1"/>
</dbReference>
<accession>A0A3L6TS81</accession>
<comment type="caution">
    <text evidence="4">The sequence shown here is derived from an EMBL/GenBank/DDBJ whole genome shotgun (WGS) entry which is preliminary data.</text>
</comment>
<evidence type="ECO:0000259" key="3">
    <source>
        <dbReference type="Pfam" id="PF21647"/>
    </source>
</evidence>
<dbReference type="PANTHER" id="PTHR31928">
    <property type="entry name" value="EXPRESSED PROTEIN"/>
    <property type="match status" value="1"/>
</dbReference>
<feature type="compositionally biased region" description="Basic and acidic residues" evidence="1">
    <location>
        <begin position="197"/>
        <end position="214"/>
    </location>
</feature>
<feature type="domain" description="DUF6857" evidence="3">
    <location>
        <begin position="307"/>
        <end position="402"/>
    </location>
</feature>
<dbReference type="Pfam" id="PF21647">
    <property type="entry name" value="DUF6857"/>
    <property type="match status" value="2"/>
</dbReference>
<feature type="domain" description="DUF6857" evidence="3">
    <location>
        <begin position="403"/>
        <end position="553"/>
    </location>
</feature>
<dbReference type="InterPro" id="IPR010341">
    <property type="entry name" value="DUF936_pln"/>
</dbReference>
<feature type="domain" description="DUF936" evidence="2">
    <location>
        <begin position="4"/>
        <end position="119"/>
    </location>
</feature>
<dbReference type="EMBL" id="PQIB02000001">
    <property type="protein sequence ID" value="RLN43087.1"/>
    <property type="molecule type" value="Genomic_DNA"/>
</dbReference>
<feature type="region of interest" description="Disordered" evidence="1">
    <location>
        <begin position="187"/>
        <end position="310"/>
    </location>
</feature>
<feature type="compositionally biased region" description="Basic and acidic residues" evidence="1">
    <location>
        <begin position="401"/>
        <end position="413"/>
    </location>
</feature>
<gene>
    <name evidence="4" type="ORF">C2845_PM01G05150</name>
</gene>
<dbReference type="AlphaFoldDB" id="A0A3L6TS81"/>
<evidence type="ECO:0008006" key="6">
    <source>
        <dbReference type="Google" id="ProtNLM"/>
    </source>
</evidence>